<protein>
    <submittedName>
        <fullName evidence="3">Uncharacterized protein</fullName>
    </submittedName>
</protein>
<organism evidence="3 4">
    <name type="scientific">Musa balbisiana</name>
    <name type="common">Banana</name>
    <dbReference type="NCBI Taxonomy" id="52838"/>
    <lineage>
        <taxon>Eukaryota</taxon>
        <taxon>Viridiplantae</taxon>
        <taxon>Streptophyta</taxon>
        <taxon>Embryophyta</taxon>
        <taxon>Tracheophyta</taxon>
        <taxon>Spermatophyta</taxon>
        <taxon>Magnoliopsida</taxon>
        <taxon>Liliopsida</taxon>
        <taxon>Zingiberales</taxon>
        <taxon>Musaceae</taxon>
        <taxon>Musa</taxon>
    </lineage>
</organism>
<feature type="region of interest" description="Disordered" evidence="1">
    <location>
        <begin position="1"/>
        <end position="39"/>
    </location>
</feature>
<sequence length="165" mass="18403">MKAQNLNNIKEAEKTASVEKRGKERKKKKKKKKKKGKDLGLRIQRRLSSENLVVVALSFFSLSPRLRPLTSRRWGEEGCSKMKKVGVFVAFLVATFSAALAAASPDPRASSSSFKEVRLSSLLPPRSGSSREGDAGSGSRKGMEDKFALRFDMIRFIETLVTMHR</sequence>
<reference evidence="3 4" key="1">
    <citation type="journal article" date="2019" name="Nat. Plants">
        <title>Genome sequencing of Musa balbisiana reveals subgenome evolution and function divergence in polyploid bananas.</title>
        <authorList>
            <person name="Yao X."/>
        </authorList>
    </citation>
    <scope>NUCLEOTIDE SEQUENCE [LARGE SCALE GENOMIC DNA]</scope>
    <source>
        <strain evidence="4">cv. DH-PKW</strain>
        <tissue evidence="3">Leaves</tissue>
    </source>
</reference>
<keyword evidence="4" id="KW-1185">Reference proteome</keyword>
<dbReference type="Proteomes" id="UP000317650">
    <property type="component" value="Chromosome 8"/>
</dbReference>
<evidence type="ECO:0000313" key="3">
    <source>
        <dbReference type="EMBL" id="THU69056.1"/>
    </source>
</evidence>
<feature type="region of interest" description="Disordered" evidence="1">
    <location>
        <begin position="122"/>
        <end position="142"/>
    </location>
</feature>
<evidence type="ECO:0000313" key="4">
    <source>
        <dbReference type="Proteomes" id="UP000317650"/>
    </source>
</evidence>
<dbReference type="PANTHER" id="PTHR34683">
    <property type="entry name" value="EXPRESSED PROTEIN-RELATED"/>
    <property type="match status" value="1"/>
</dbReference>
<feature type="compositionally biased region" description="Basic and acidic residues" evidence="1">
    <location>
        <begin position="10"/>
        <end position="22"/>
    </location>
</feature>
<keyword evidence="2" id="KW-0472">Membrane</keyword>
<dbReference type="EMBL" id="PYDT01000002">
    <property type="protein sequence ID" value="THU69056.1"/>
    <property type="molecule type" value="Genomic_DNA"/>
</dbReference>
<dbReference type="AlphaFoldDB" id="A0A4S8K2R1"/>
<feature type="transmembrane region" description="Helical" evidence="2">
    <location>
        <begin position="85"/>
        <end position="103"/>
    </location>
</feature>
<keyword evidence="2" id="KW-0812">Transmembrane</keyword>
<name>A0A4S8K2R1_MUSBA</name>
<dbReference type="PANTHER" id="PTHR34683:SF2">
    <property type="entry name" value="EXPRESSED PROTEIN"/>
    <property type="match status" value="1"/>
</dbReference>
<proteinExistence type="predicted"/>
<keyword evidence="2" id="KW-1133">Transmembrane helix</keyword>
<feature type="compositionally biased region" description="Basic residues" evidence="1">
    <location>
        <begin position="23"/>
        <end position="36"/>
    </location>
</feature>
<accession>A0A4S8K2R1</accession>
<evidence type="ECO:0000256" key="2">
    <source>
        <dbReference type="SAM" id="Phobius"/>
    </source>
</evidence>
<comment type="caution">
    <text evidence="3">The sequence shown here is derived from an EMBL/GenBank/DDBJ whole genome shotgun (WGS) entry which is preliminary data.</text>
</comment>
<gene>
    <name evidence="3" type="ORF">C4D60_Mb08t10340</name>
</gene>
<evidence type="ECO:0000256" key="1">
    <source>
        <dbReference type="SAM" id="MobiDB-lite"/>
    </source>
</evidence>